<dbReference type="GO" id="GO:0005506">
    <property type="term" value="F:iron ion binding"/>
    <property type="evidence" value="ECO:0007669"/>
    <property type="project" value="InterPro"/>
</dbReference>
<keyword evidence="5 6" id="KW-0408">Iron</keyword>
<comment type="caution">
    <text evidence="9">The sequence shown here is derived from an EMBL/GenBank/DDBJ whole genome shotgun (WGS) entry which is preliminary data.</text>
</comment>
<feature type="chain" id="PRO_5032332510" evidence="8">
    <location>
        <begin position="19"/>
        <end position="143"/>
    </location>
</feature>
<dbReference type="InterPro" id="IPR010980">
    <property type="entry name" value="Cyt_c/b562"/>
</dbReference>
<protein>
    <submittedName>
        <fullName evidence="9">Cytochrome c</fullName>
    </submittedName>
</protein>
<dbReference type="EMBL" id="WTUX01000022">
    <property type="protein sequence ID" value="MZR15184.1"/>
    <property type="molecule type" value="Genomic_DNA"/>
</dbReference>
<evidence type="ECO:0000256" key="4">
    <source>
        <dbReference type="ARBA" id="ARBA00022982"/>
    </source>
</evidence>
<keyword evidence="8" id="KW-0732">Signal</keyword>
<comment type="PTM">
    <text evidence="7">Binds 1 heme group per subunit.</text>
</comment>
<dbReference type="GO" id="GO:0022900">
    <property type="term" value="P:electron transport chain"/>
    <property type="evidence" value="ECO:0007669"/>
    <property type="project" value="InterPro"/>
</dbReference>
<keyword evidence="2 7" id="KW-0349">Heme</keyword>
<accession>A0A845MBH9</accession>
<dbReference type="RefSeq" id="WP_161353604.1">
    <property type="nucleotide sequence ID" value="NZ_WTUX01000022.1"/>
</dbReference>
<name>A0A845MBH9_9RHOB</name>
<feature type="binding site" description="axial binding residue" evidence="6">
    <location>
        <position position="138"/>
    </location>
    <ligand>
        <name>heme c</name>
        <dbReference type="ChEBI" id="CHEBI:61717"/>
    </ligand>
    <ligandPart>
        <name>Fe</name>
        <dbReference type="ChEBI" id="CHEBI:18248"/>
    </ligandPart>
</feature>
<dbReference type="GO" id="GO:0042597">
    <property type="term" value="C:periplasmic space"/>
    <property type="evidence" value="ECO:0007669"/>
    <property type="project" value="InterPro"/>
</dbReference>
<evidence type="ECO:0000256" key="6">
    <source>
        <dbReference type="PIRSR" id="PIRSR000027-1"/>
    </source>
</evidence>
<feature type="binding site" description="covalent" evidence="7">
    <location>
        <position position="137"/>
    </location>
    <ligand>
        <name>heme c</name>
        <dbReference type="ChEBI" id="CHEBI:61717"/>
    </ligand>
</feature>
<evidence type="ECO:0000256" key="7">
    <source>
        <dbReference type="PIRSR" id="PIRSR000027-2"/>
    </source>
</evidence>
<keyword evidence="1" id="KW-0813">Transport</keyword>
<dbReference type="GO" id="GO:0009055">
    <property type="term" value="F:electron transfer activity"/>
    <property type="evidence" value="ECO:0007669"/>
    <property type="project" value="InterPro"/>
</dbReference>
<evidence type="ECO:0000256" key="2">
    <source>
        <dbReference type="ARBA" id="ARBA00022617"/>
    </source>
</evidence>
<evidence type="ECO:0000313" key="9">
    <source>
        <dbReference type="EMBL" id="MZR15184.1"/>
    </source>
</evidence>
<organism evidence="9 10">
    <name type="scientific">Maritimibacter harenae</name>
    <dbReference type="NCBI Taxonomy" id="2606218"/>
    <lineage>
        <taxon>Bacteria</taxon>
        <taxon>Pseudomonadati</taxon>
        <taxon>Pseudomonadota</taxon>
        <taxon>Alphaproteobacteria</taxon>
        <taxon>Rhodobacterales</taxon>
        <taxon>Roseobacteraceae</taxon>
        <taxon>Maritimibacter</taxon>
    </lineage>
</organism>
<evidence type="ECO:0000313" key="10">
    <source>
        <dbReference type="Proteomes" id="UP000467322"/>
    </source>
</evidence>
<gene>
    <name evidence="9" type="ORF">GQE99_19370</name>
</gene>
<dbReference type="AlphaFoldDB" id="A0A845MBH9"/>
<dbReference type="InterPro" id="IPR002321">
    <property type="entry name" value="Cyt_c_II"/>
</dbReference>
<dbReference type="Proteomes" id="UP000467322">
    <property type="component" value="Unassembled WGS sequence"/>
</dbReference>
<evidence type="ECO:0000256" key="3">
    <source>
        <dbReference type="ARBA" id="ARBA00022723"/>
    </source>
</evidence>
<evidence type="ECO:0000256" key="8">
    <source>
        <dbReference type="SAM" id="SignalP"/>
    </source>
</evidence>
<feature type="binding site" description="covalent" evidence="7">
    <location>
        <position position="134"/>
    </location>
    <ligand>
        <name>heme c</name>
        <dbReference type="ChEBI" id="CHEBI:61717"/>
    </ligand>
</feature>
<keyword evidence="4" id="KW-0249">Electron transport</keyword>
<reference evidence="9 10" key="1">
    <citation type="submission" date="2019-12" db="EMBL/GenBank/DDBJ databases">
        <title>Maritimibacter sp. nov. sp. isolated from sea sand.</title>
        <authorList>
            <person name="Kim J."/>
            <person name="Jeong S.E."/>
            <person name="Jung H.S."/>
            <person name="Jeon C.O."/>
        </authorList>
    </citation>
    <scope>NUCLEOTIDE SEQUENCE [LARGE SCALE GENOMIC DNA]</scope>
    <source>
        <strain evidence="9 10">DP07</strain>
    </source>
</reference>
<dbReference type="PIRSF" id="PIRSF000027">
    <property type="entry name" value="Cytc_c_prime"/>
    <property type="match status" value="1"/>
</dbReference>
<dbReference type="Pfam" id="PF01322">
    <property type="entry name" value="Cytochrom_C_2"/>
    <property type="match status" value="1"/>
</dbReference>
<dbReference type="PROSITE" id="PS51009">
    <property type="entry name" value="CYTCII"/>
    <property type="match status" value="1"/>
</dbReference>
<proteinExistence type="predicted"/>
<evidence type="ECO:0000256" key="5">
    <source>
        <dbReference type="ARBA" id="ARBA00023004"/>
    </source>
</evidence>
<dbReference type="GO" id="GO:0020037">
    <property type="term" value="F:heme binding"/>
    <property type="evidence" value="ECO:0007669"/>
    <property type="project" value="InterPro"/>
</dbReference>
<keyword evidence="10" id="KW-1185">Reference proteome</keyword>
<feature type="signal peptide" evidence="8">
    <location>
        <begin position="1"/>
        <end position="18"/>
    </location>
</feature>
<evidence type="ECO:0000256" key="1">
    <source>
        <dbReference type="ARBA" id="ARBA00022448"/>
    </source>
</evidence>
<keyword evidence="3 6" id="KW-0479">Metal-binding</keyword>
<dbReference type="Gene3D" id="1.20.120.10">
    <property type="entry name" value="Cytochrome c/b562"/>
    <property type="match status" value="1"/>
</dbReference>
<dbReference type="SUPFAM" id="SSF47175">
    <property type="entry name" value="Cytochromes"/>
    <property type="match status" value="1"/>
</dbReference>
<dbReference type="InterPro" id="IPR012127">
    <property type="entry name" value="Cyt_c_prime"/>
</dbReference>
<sequence>MKYWIAGPMIFVAAAAFAHSGVKDERVLARMAGMSAIAEHVKVIGSMAKGEMPFDAAAANAALTRIGDEAARVPALFEPEADDPKSEALPAIWDEFDSFEQKAVALETLAAQRAGTVEASGDLVPLMRDIGGACRDCHSEYRE</sequence>